<evidence type="ECO:0000313" key="3">
    <source>
        <dbReference type="Proteomes" id="UP000291213"/>
    </source>
</evidence>
<proteinExistence type="predicted"/>
<dbReference type="OrthoDB" id="380289at2157"/>
<evidence type="ECO:0000256" key="1">
    <source>
        <dbReference type="SAM" id="Phobius"/>
    </source>
</evidence>
<organism evidence="2 3">
    <name type="scientific">Aeropyrum pernix</name>
    <dbReference type="NCBI Taxonomy" id="56636"/>
    <lineage>
        <taxon>Archaea</taxon>
        <taxon>Thermoproteota</taxon>
        <taxon>Thermoprotei</taxon>
        <taxon>Desulfurococcales</taxon>
        <taxon>Desulfurococcaceae</taxon>
        <taxon>Aeropyrum</taxon>
    </lineage>
</organism>
<feature type="transmembrane region" description="Helical" evidence="1">
    <location>
        <begin position="156"/>
        <end position="173"/>
    </location>
</feature>
<feature type="transmembrane region" description="Helical" evidence="1">
    <location>
        <begin position="180"/>
        <end position="197"/>
    </location>
</feature>
<dbReference type="AlphaFoldDB" id="A0A401HA90"/>
<feature type="transmembrane region" description="Helical" evidence="1">
    <location>
        <begin position="47"/>
        <end position="75"/>
    </location>
</feature>
<name>A0A401HA90_AERPX</name>
<feature type="transmembrane region" description="Helical" evidence="1">
    <location>
        <begin position="98"/>
        <end position="125"/>
    </location>
</feature>
<dbReference type="EMBL" id="BDMD01000049">
    <property type="protein sequence ID" value="GBF09229.1"/>
    <property type="molecule type" value="Genomic_DNA"/>
</dbReference>
<evidence type="ECO:0000313" key="2">
    <source>
        <dbReference type="EMBL" id="GBF09229.1"/>
    </source>
</evidence>
<dbReference type="RefSeq" id="WP_131160218.1">
    <property type="nucleotide sequence ID" value="NZ_BDMD01000049.1"/>
</dbReference>
<gene>
    <name evidence="2" type="ORF">apy_09540</name>
</gene>
<feature type="transmembrane region" description="Helical" evidence="1">
    <location>
        <begin position="217"/>
        <end position="250"/>
    </location>
</feature>
<comment type="caution">
    <text evidence="2">The sequence shown here is derived from an EMBL/GenBank/DDBJ whole genome shotgun (WGS) entry which is preliminary data.</text>
</comment>
<accession>A0A401HA90</accession>
<reference evidence="2 3" key="1">
    <citation type="submission" date="2017-02" db="EMBL/GenBank/DDBJ databases">
        <title>isolation and characterization of a novel temperate virus Aeropyrum globular virus 1 infecting hyperthermophilic archaeon Aeropyrum.</title>
        <authorList>
            <person name="Yumiya M."/>
            <person name="Yoshida T."/>
            <person name="Sako Y."/>
        </authorList>
    </citation>
    <scope>NUCLEOTIDE SEQUENCE [LARGE SCALE GENOMIC DNA]</scope>
    <source>
        <strain evidence="2 3">YK1-12-2013</strain>
    </source>
</reference>
<protein>
    <submittedName>
        <fullName evidence="2">Uncharacterized protein</fullName>
    </submittedName>
</protein>
<sequence>MSRVETSHCRGENCWELSSKAELETESYYTEFYRNIYIGLTAAGLKYFLYSSLAGLVSSFSLFSVVVAAIALWGFDPDSAPNYLALVPSSLAWLLPKVVSLGFVETFIALMFLNLVLLAVALWIYYLYRMVVYARSSFLVAAISGANPMLPGLSGYLFLVSSAMVVIGLLTVYTGAGTMVYLAGNVVYIVALSLYAFNIENALKLARIKSRLPFYILLASPVIHILGIVIGLLGFMGFALQFVATLAILARLRRSFQRLYGSNGEDIIEIISKALSR</sequence>
<keyword evidence="1" id="KW-0812">Transmembrane</keyword>
<dbReference type="Proteomes" id="UP000291213">
    <property type="component" value="Unassembled WGS sequence"/>
</dbReference>
<keyword evidence="1" id="KW-1133">Transmembrane helix</keyword>
<keyword evidence="1" id="KW-0472">Membrane</keyword>